<evidence type="ECO:0000313" key="2">
    <source>
        <dbReference type="WBParaSite" id="PS1159_v2.g20109.t1"/>
    </source>
</evidence>
<name>A0AC35FSU7_9BILA</name>
<dbReference type="WBParaSite" id="PS1159_v2.g20109.t1">
    <property type="protein sequence ID" value="PS1159_v2.g20109.t1"/>
    <property type="gene ID" value="PS1159_v2.g20109"/>
</dbReference>
<sequence>MKFILILFFCVSAVFGRICFQSTKDYKKSFGECASTDYCFTADLISQRSGEQVVRGCGSGDILTHGYGVQSCDEFGVSGAQSVNNNGISGRLKCCKSDYCNSATANSAFGVTISLIFLHIFYCFF</sequence>
<dbReference type="Proteomes" id="UP000887580">
    <property type="component" value="Unplaced"/>
</dbReference>
<reference evidence="2" key="1">
    <citation type="submission" date="2022-11" db="UniProtKB">
        <authorList>
            <consortium name="WormBaseParasite"/>
        </authorList>
    </citation>
    <scope>IDENTIFICATION</scope>
</reference>
<accession>A0AC35FSU7</accession>
<evidence type="ECO:0000313" key="1">
    <source>
        <dbReference type="Proteomes" id="UP000887580"/>
    </source>
</evidence>
<organism evidence="1 2">
    <name type="scientific">Panagrolaimus sp. PS1159</name>
    <dbReference type="NCBI Taxonomy" id="55785"/>
    <lineage>
        <taxon>Eukaryota</taxon>
        <taxon>Metazoa</taxon>
        <taxon>Ecdysozoa</taxon>
        <taxon>Nematoda</taxon>
        <taxon>Chromadorea</taxon>
        <taxon>Rhabditida</taxon>
        <taxon>Tylenchina</taxon>
        <taxon>Panagrolaimomorpha</taxon>
        <taxon>Panagrolaimoidea</taxon>
        <taxon>Panagrolaimidae</taxon>
        <taxon>Panagrolaimus</taxon>
    </lineage>
</organism>
<proteinExistence type="predicted"/>
<protein>
    <submittedName>
        <fullName evidence="2">Activin types I and II receptor domain-containing protein</fullName>
    </submittedName>
</protein>